<evidence type="ECO:0000313" key="2">
    <source>
        <dbReference type="EMBL" id="PMD40727.1"/>
    </source>
</evidence>
<keyword evidence="3" id="KW-1185">Reference proteome</keyword>
<accession>A0A2J6RQD3</accession>
<proteinExistence type="predicted"/>
<name>A0A2J6RQD3_HYAVF</name>
<protein>
    <submittedName>
        <fullName evidence="2">Uncharacterized protein</fullName>
    </submittedName>
</protein>
<gene>
    <name evidence="2" type="ORF">L207DRAFT_344132</name>
</gene>
<dbReference type="Proteomes" id="UP000235786">
    <property type="component" value="Unassembled WGS sequence"/>
</dbReference>
<evidence type="ECO:0000313" key="3">
    <source>
        <dbReference type="Proteomes" id="UP000235786"/>
    </source>
</evidence>
<dbReference type="AlphaFoldDB" id="A0A2J6RQD3"/>
<reference evidence="2 3" key="1">
    <citation type="submission" date="2016-04" db="EMBL/GenBank/DDBJ databases">
        <title>A degradative enzymes factory behind the ericoid mycorrhizal symbiosis.</title>
        <authorList>
            <consortium name="DOE Joint Genome Institute"/>
            <person name="Martino E."/>
            <person name="Morin E."/>
            <person name="Grelet G."/>
            <person name="Kuo A."/>
            <person name="Kohler A."/>
            <person name="Daghino S."/>
            <person name="Barry K."/>
            <person name="Choi C."/>
            <person name="Cichocki N."/>
            <person name="Clum A."/>
            <person name="Copeland A."/>
            <person name="Hainaut M."/>
            <person name="Haridas S."/>
            <person name="Labutti K."/>
            <person name="Lindquist E."/>
            <person name="Lipzen A."/>
            <person name="Khouja H.-R."/>
            <person name="Murat C."/>
            <person name="Ohm R."/>
            <person name="Olson A."/>
            <person name="Spatafora J."/>
            <person name="Veneault-Fourrey C."/>
            <person name="Henrissat B."/>
            <person name="Grigoriev I."/>
            <person name="Martin F."/>
            <person name="Perotto S."/>
        </authorList>
    </citation>
    <scope>NUCLEOTIDE SEQUENCE [LARGE SCALE GENOMIC DNA]</scope>
    <source>
        <strain evidence="2 3">F</strain>
    </source>
</reference>
<dbReference type="EMBL" id="KZ613945">
    <property type="protein sequence ID" value="PMD40727.1"/>
    <property type="molecule type" value="Genomic_DNA"/>
</dbReference>
<feature type="region of interest" description="Disordered" evidence="1">
    <location>
        <begin position="50"/>
        <end position="85"/>
    </location>
</feature>
<evidence type="ECO:0000256" key="1">
    <source>
        <dbReference type="SAM" id="MobiDB-lite"/>
    </source>
</evidence>
<organism evidence="2 3">
    <name type="scientific">Hyaloscypha variabilis (strain UAMH 11265 / GT02V1 / F)</name>
    <name type="common">Meliniomyces variabilis</name>
    <dbReference type="NCBI Taxonomy" id="1149755"/>
    <lineage>
        <taxon>Eukaryota</taxon>
        <taxon>Fungi</taxon>
        <taxon>Dikarya</taxon>
        <taxon>Ascomycota</taxon>
        <taxon>Pezizomycotina</taxon>
        <taxon>Leotiomycetes</taxon>
        <taxon>Helotiales</taxon>
        <taxon>Hyaloscyphaceae</taxon>
        <taxon>Hyaloscypha</taxon>
        <taxon>Hyaloscypha variabilis</taxon>
    </lineage>
</organism>
<sequence length="85" mass="9476">MRIMKLEAYSFCPFHLQTESAFSCQVVSLRVFFPATSISAARVVFRSSAPVPTHRAHTKWRSTNKPPAKRVAPGQGQGGWSAEQR</sequence>